<evidence type="ECO:0000313" key="3">
    <source>
        <dbReference type="EMBL" id="KAJ6224433.1"/>
    </source>
</evidence>
<accession>A0A9Q0MDT2</accession>
<dbReference type="CDD" id="cd03457">
    <property type="entry name" value="intradiol_dioxygenase_like"/>
    <property type="match status" value="1"/>
</dbReference>
<comment type="caution">
    <text evidence="3">The sequence shown here is derived from an EMBL/GenBank/DDBJ whole genome shotgun (WGS) entry which is preliminary data.</text>
</comment>
<dbReference type="Proteomes" id="UP001142055">
    <property type="component" value="Chromosome 1"/>
</dbReference>
<dbReference type="GO" id="GO:0008199">
    <property type="term" value="F:ferric iron binding"/>
    <property type="evidence" value="ECO:0007669"/>
    <property type="project" value="InterPro"/>
</dbReference>
<reference evidence="3" key="1">
    <citation type="submission" date="2022-12" db="EMBL/GenBank/DDBJ databases">
        <title>Genome assemblies of Blomia tropicalis.</title>
        <authorList>
            <person name="Cui Y."/>
        </authorList>
    </citation>
    <scope>NUCLEOTIDE SEQUENCE</scope>
    <source>
        <tissue evidence="3">Adult mites</tissue>
    </source>
</reference>
<dbReference type="PANTHER" id="PTHR34315">
    <property type="match status" value="1"/>
</dbReference>
<dbReference type="Gene3D" id="2.60.130.10">
    <property type="entry name" value="Aromatic compound dioxygenase"/>
    <property type="match status" value="1"/>
</dbReference>
<feature type="signal peptide" evidence="1">
    <location>
        <begin position="1"/>
        <end position="21"/>
    </location>
</feature>
<evidence type="ECO:0000313" key="4">
    <source>
        <dbReference type="Proteomes" id="UP001142055"/>
    </source>
</evidence>
<feature type="chain" id="PRO_5040451098" description="Intradiol ring-cleavage dioxygenases domain-containing protein" evidence="1">
    <location>
        <begin position="22"/>
        <end position="262"/>
    </location>
</feature>
<organism evidence="3 4">
    <name type="scientific">Blomia tropicalis</name>
    <name type="common">Mite</name>
    <dbReference type="NCBI Taxonomy" id="40697"/>
    <lineage>
        <taxon>Eukaryota</taxon>
        <taxon>Metazoa</taxon>
        <taxon>Ecdysozoa</taxon>
        <taxon>Arthropoda</taxon>
        <taxon>Chelicerata</taxon>
        <taxon>Arachnida</taxon>
        <taxon>Acari</taxon>
        <taxon>Acariformes</taxon>
        <taxon>Sarcoptiformes</taxon>
        <taxon>Astigmata</taxon>
        <taxon>Glycyphagoidea</taxon>
        <taxon>Echimyopodidae</taxon>
        <taxon>Blomia</taxon>
    </lineage>
</organism>
<dbReference type="InterPro" id="IPR000627">
    <property type="entry name" value="Intradiol_dOase_C"/>
</dbReference>
<dbReference type="OMA" id="HIHTKVH"/>
<dbReference type="AlphaFoldDB" id="A0A9Q0MDT2"/>
<evidence type="ECO:0000259" key="2">
    <source>
        <dbReference type="Pfam" id="PF00775"/>
    </source>
</evidence>
<dbReference type="PANTHER" id="PTHR34315:SF1">
    <property type="entry name" value="INTRADIOL RING-CLEAVAGE DIOXYGENASES DOMAIN-CONTAINING PROTEIN-RELATED"/>
    <property type="match status" value="1"/>
</dbReference>
<dbReference type="EMBL" id="JAPWDV010000001">
    <property type="protein sequence ID" value="KAJ6224433.1"/>
    <property type="molecule type" value="Genomic_DNA"/>
</dbReference>
<feature type="domain" description="Intradiol ring-cleavage dioxygenases" evidence="2">
    <location>
        <begin position="44"/>
        <end position="190"/>
    </location>
</feature>
<proteinExistence type="predicted"/>
<evidence type="ECO:0000256" key="1">
    <source>
        <dbReference type="SAM" id="SignalP"/>
    </source>
</evidence>
<dbReference type="GO" id="GO:0016702">
    <property type="term" value="F:oxidoreductase activity, acting on single donors with incorporation of molecular oxygen, incorporation of two atoms of oxygen"/>
    <property type="evidence" value="ECO:0007669"/>
    <property type="project" value="InterPro"/>
</dbReference>
<keyword evidence="4" id="KW-1185">Reference proteome</keyword>
<gene>
    <name evidence="3" type="ORF">RDWZM_002978</name>
</gene>
<dbReference type="Pfam" id="PF00775">
    <property type="entry name" value="Dioxygenase_C"/>
    <property type="match status" value="1"/>
</dbReference>
<name>A0A9Q0MDT2_BLOTA</name>
<keyword evidence="1" id="KW-0732">Signal</keyword>
<sequence>MKSTIIIVLLSSLCLIQQTSAKLCARMGRHLLETTCVLTPEGGEGPYYISYPELIRKDIREDRTGLPLQLKFTLTDVTKCEPIHNASIDIWQADPYGFYSSYTKNSPDARRRRRAAVQDEKRLSLGVPHAPPTDNTTFLRGVQFTDENGEAEFLTVFPGWYSSRTPHIHVMAHVNGKTVHVSQIYFKNDLIRNIKRLSPYKQRANLAPTNEADYIFRRDNGHLAIVNQIKPTDGRRISRGLTGQITLGMDPSKTSKKALNAS</sequence>
<dbReference type="InterPro" id="IPR015889">
    <property type="entry name" value="Intradiol_dOase_core"/>
</dbReference>
<dbReference type="SUPFAM" id="SSF49482">
    <property type="entry name" value="Aromatic compound dioxygenase"/>
    <property type="match status" value="1"/>
</dbReference>
<protein>
    <recommendedName>
        <fullName evidence="2">Intradiol ring-cleavage dioxygenases domain-containing protein</fullName>
    </recommendedName>
</protein>